<feature type="transmembrane region" description="Helical" evidence="12">
    <location>
        <begin position="83"/>
        <end position="101"/>
    </location>
</feature>
<dbReference type="InterPro" id="IPR051163">
    <property type="entry name" value="Sodium:Solute_Symporter_SSF"/>
</dbReference>
<evidence type="ECO:0000256" key="2">
    <source>
        <dbReference type="ARBA" id="ARBA00006434"/>
    </source>
</evidence>
<dbReference type="AlphaFoldDB" id="A0A915I486"/>
<name>A0A915I486_ROMCU</name>
<evidence type="ECO:0000256" key="9">
    <source>
        <dbReference type="ARBA" id="ARBA00023136"/>
    </source>
</evidence>
<dbReference type="PANTHER" id="PTHR42985">
    <property type="entry name" value="SODIUM-COUPLED MONOCARBOXYLATE TRANSPORTER"/>
    <property type="match status" value="1"/>
</dbReference>
<keyword evidence="4" id="KW-1003">Cell membrane</keyword>
<feature type="transmembrane region" description="Helical" evidence="12">
    <location>
        <begin position="164"/>
        <end position="183"/>
    </location>
</feature>
<dbReference type="PROSITE" id="PS50283">
    <property type="entry name" value="NA_SOLUT_SYMP_3"/>
    <property type="match status" value="1"/>
</dbReference>
<evidence type="ECO:0000256" key="5">
    <source>
        <dbReference type="ARBA" id="ARBA00022692"/>
    </source>
</evidence>
<dbReference type="Proteomes" id="UP000887565">
    <property type="component" value="Unplaced"/>
</dbReference>
<feature type="transmembrane region" description="Helical" evidence="12">
    <location>
        <begin position="276"/>
        <end position="298"/>
    </location>
</feature>
<keyword evidence="3" id="KW-0813">Transport</keyword>
<keyword evidence="8" id="KW-0406">Ion transport</keyword>
<keyword evidence="13" id="KW-1185">Reference proteome</keyword>
<sequence length="633" mass="71579">MSLYDSISIYGAVFAPPLFLSLIFFFSNLKSIFKPENQIVVDYFFDQYDSGFLLIGLNLCALLFVVPVMLFLPVYTFNYGVDWLFGGLVGCLLAQIFAYKCHYPSIHYLSKSTFNLYHYLHKRYDGSKVLCYVSCSIHTAILFVFGALILMLTANWTSLLANFIDRKILITLIAAAAAIPVIVRGQKGAALITCFTFSIFLLVYIASVIFTLIMTGAKIPASSIFVPNWKTWRFDRPNIFYAGIASFIFYLSIFNSNQLSYQNFCSVGSAKKLRRIFWLILILSIICWAPGSILALTLKTGDDRDRNLRALELLPDYMKILTRDRQQGLWLIFMIITLSFIVLLIYISILPNILISLSSVVWEDIFGGRFLRTSPRISAMLIRCIVLVFTTLISIAACTFSHFYDTFIFANMENLLIFLASLSTPNGALFFTAVCLPCTNFWGAIFGSASGWATSMIFGSNVIDWRTSAHLTSNETLINSNSTLILNQRCLDSNNNIKCLSYEWLIILPFFVTVVVCLVVSLITGGQDLYDLDWNLIRFRCPNVVEKWTCGRNCGPKNKKRRKSFNLYETALVGGRPTTGRSKFTSKNKKRSNSATGSAYSPCVSRQQSLEPFSDTNYHNPNVKSYFDSLSRR</sequence>
<evidence type="ECO:0000256" key="1">
    <source>
        <dbReference type="ARBA" id="ARBA00004651"/>
    </source>
</evidence>
<organism evidence="13 14">
    <name type="scientific">Romanomermis culicivorax</name>
    <name type="common">Nematode worm</name>
    <dbReference type="NCBI Taxonomy" id="13658"/>
    <lineage>
        <taxon>Eukaryota</taxon>
        <taxon>Metazoa</taxon>
        <taxon>Ecdysozoa</taxon>
        <taxon>Nematoda</taxon>
        <taxon>Enoplea</taxon>
        <taxon>Dorylaimia</taxon>
        <taxon>Mermithida</taxon>
        <taxon>Mermithoidea</taxon>
        <taxon>Mermithidae</taxon>
        <taxon>Romanomermis</taxon>
    </lineage>
</organism>
<feature type="transmembrane region" description="Helical" evidence="12">
    <location>
        <begin position="504"/>
        <end position="523"/>
    </location>
</feature>
<dbReference type="InterPro" id="IPR001734">
    <property type="entry name" value="Na/solute_symporter"/>
</dbReference>
<protein>
    <submittedName>
        <fullName evidence="14">Uncharacterized protein</fullName>
    </submittedName>
</protein>
<feature type="region of interest" description="Disordered" evidence="11">
    <location>
        <begin position="578"/>
        <end position="633"/>
    </location>
</feature>
<feature type="transmembrane region" description="Helical" evidence="12">
    <location>
        <begin position="50"/>
        <end position="77"/>
    </location>
</feature>
<proteinExistence type="inferred from homology"/>
<evidence type="ECO:0000256" key="3">
    <source>
        <dbReference type="ARBA" id="ARBA00022448"/>
    </source>
</evidence>
<feature type="transmembrane region" description="Helical" evidence="12">
    <location>
        <begin position="129"/>
        <end position="152"/>
    </location>
</feature>
<evidence type="ECO:0000256" key="8">
    <source>
        <dbReference type="ARBA" id="ARBA00023065"/>
    </source>
</evidence>
<evidence type="ECO:0000256" key="4">
    <source>
        <dbReference type="ARBA" id="ARBA00022475"/>
    </source>
</evidence>
<dbReference type="GO" id="GO:0005886">
    <property type="term" value="C:plasma membrane"/>
    <property type="evidence" value="ECO:0007669"/>
    <property type="project" value="UniProtKB-SubCell"/>
</dbReference>
<accession>A0A915I486</accession>
<evidence type="ECO:0000313" key="14">
    <source>
        <dbReference type="WBParaSite" id="nRc.2.0.1.t08947-RA"/>
    </source>
</evidence>
<comment type="subcellular location">
    <subcellularLocation>
        <location evidence="1">Cell membrane</location>
        <topology evidence="1">Multi-pass membrane protein</topology>
    </subcellularLocation>
</comment>
<reference evidence="14" key="1">
    <citation type="submission" date="2022-11" db="UniProtKB">
        <authorList>
            <consortium name="WormBaseParasite"/>
        </authorList>
    </citation>
    <scope>IDENTIFICATION</scope>
</reference>
<comment type="similarity">
    <text evidence="2">Belongs to the sodium:solute symporter (SSF) (TC 2.A.21) family.</text>
</comment>
<evidence type="ECO:0000313" key="13">
    <source>
        <dbReference type="Proteomes" id="UP000887565"/>
    </source>
</evidence>
<feature type="transmembrane region" description="Helical" evidence="12">
    <location>
        <begin position="190"/>
        <end position="219"/>
    </location>
</feature>
<feature type="transmembrane region" description="Helical" evidence="12">
    <location>
        <begin position="415"/>
        <end position="434"/>
    </location>
</feature>
<dbReference type="GO" id="GO:0006814">
    <property type="term" value="P:sodium ion transport"/>
    <property type="evidence" value="ECO:0007669"/>
    <property type="project" value="UniProtKB-KW"/>
</dbReference>
<keyword evidence="5 12" id="KW-0812">Transmembrane</keyword>
<evidence type="ECO:0000256" key="11">
    <source>
        <dbReference type="SAM" id="MobiDB-lite"/>
    </source>
</evidence>
<feature type="transmembrane region" description="Helical" evidence="12">
    <location>
        <begin position="328"/>
        <end position="349"/>
    </location>
</feature>
<feature type="transmembrane region" description="Helical" evidence="12">
    <location>
        <begin position="441"/>
        <end position="463"/>
    </location>
</feature>
<evidence type="ECO:0000256" key="12">
    <source>
        <dbReference type="SAM" id="Phobius"/>
    </source>
</evidence>
<dbReference type="InterPro" id="IPR038377">
    <property type="entry name" value="Na/Glc_symporter_sf"/>
</dbReference>
<dbReference type="GO" id="GO:0015293">
    <property type="term" value="F:symporter activity"/>
    <property type="evidence" value="ECO:0007669"/>
    <property type="project" value="TreeGrafter"/>
</dbReference>
<evidence type="ECO:0000256" key="10">
    <source>
        <dbReference type="ARBA" id="ARBA00023201"/>
    </source>
</evidence>
<feature type="transmembrane region" description="Helical" evidence="12">
    <location>
        <begin position="6"/>
        <end position="29"/>
    </location>
</feature>
<evidence type="ECO:0000256" key="7">
    <source>
        <dbReference type="ARBA" id="ARBA00023053"/>
    </source>
</evidence>
<dbReference type="Gene3D" id="1.20.1730.10">
    <property type="entry name" value="Sodium/glucose cotransporter"/>
    <property type="match status" value="1"/>
</dbReference>
<dbReference type="WBParaSite" id="nRc.2.0.1.t08947-RA">
    <property type="protein sequence ID" value="nRc.2.0.1.t08947-RA"/>
    <property type="gene ID" value="nRc.2.0.1.g08947"/>
</dbReference>
<evidence type="ECO:0000256" key="6">
    <source>
        <dbReference type="ARBA" id="ARBA00022989"/>
    </source>
</evidence>
<dbReference type="PANTHER" id="PTHR42985:SF40">
    <property type="entry name" value="LD47995P-RELATED"/>
    <property type="match status" value="1"/>
</dbReference>
<feature type="transmembrane region" description="Helical" evidence="12">
    <location>
        <begin position="239"/>
        <end position="255"/>
    </location>
</feature>
<keyword evidence="7" id="KW-0915">Sodium</keyword>
<feature type="transmembrane region" description="Helical" evidence="12">
    <location>
        <begin position="380"/>
        <end position="403"/>
    </location>
</feature>
<keyword evidence="9 12" id="KW-0472">Membrane</keyword>
<keyword evidence="6 12" id="KW-1133">Transmembrane helix</keyword>
<keyword evidence="10" id="KW-0739">Sodium transport</keyword>
<feature type="compositionally biased region" description="Polar residues" evidence="11">
    <location>
        <begin position="593"/>
        <end position="623"/>
    </location>
</feature>